<sequence>MHYLYGKRQVSGKQTKTICGICGQSSGIAIEGHKGRPDAGRRFSQYSRLDFALTQGLKCVASALPQRPCF</sequence>
<protein>
    <submittedName>
        <fullName evidence="1">Uncharacterized protein</fullName>
    </submittedName>
</protein>
<dbReference type="InParanoid" id="A0A0V0YZA1"/>
<comment type="caution">
    <text evidence="1">The sequence shown here is derived from an EMBL/GenBank/DDBJ whole genome shotgun (WGS) entry which is preliminary data.</text>
</comment>
<dbReference type="AlphaFoldDB" id="A0A0V0YZA1"/>
<proteinExistence type="predicted"/>
<reference evidence="1 2" key="1">
    <citation type="submission" date="2015-01" db="EMBL/GenBank/DDBJ databases">
        <title>Evolution of Trichinella species and genotypes.</title>
        <authorList>
            <person name="Korhonen P.K."/>
            <person name="Edoardo P."/>
            <person name="Giuseppe L.R."/>
            <person name="Gasser R.B."/>
        </authorList>
    </citation>
    <scope>NUCLEOTIDE SEQUENCE [LARGE SCALE GENOMIC DNA]</scope>
    <source>
        <strain evidence="1">ISS3</strain>
    </source>
</reference>
<accession>A0A0V0YZA1</accession>
<name>A0A0V0YZA1_TRISP</name>
<evidence type="ECO:0000313" key="2">
    <source>
        <dbReference type="Proteomes" id="UP000054776"/>
    </source>
</evidence>
<organism evidence="1 2">
    <name type="scientific">Trichinella spiralis</name>
    <name type="common">Trichina worm</name>
    <dbReference type="NCBI Taxonomy" id="6334"/>
    <lineage>
        <taxon>Eukaryota</taxon>
        <taxon>Metazoa</taxon>
        <taxon>Ecdysozoa</taxon>
        <taxon>Nematoda</taxon>
        <taxon>Enoplea</taxon>
        <taxon>Dorylaimia</taxon>
        <taxon>Trichinellida</taxon>
        <taxon>Trichinellidae</taxon>
        <taxon>Trichinella</taxon>
    </lineage>
</organism>
<evidence type="ECO:0000313" key="1">
    <source>
        <dbReference type="EMBL" id="KRY05604.1"/>
    </source>
</evidence>
<dbReference type="Proteomes" id="UP000054776">
    <property type="component" value="Unassembled WGS sequence"/>
</dbReference>
<keyword evidence="2" id="KW-1185">Reference proteome</keyword>
<dbReference type="EMBL" id="JYDH01003560">
    <property type="protein sequence ID" value="KRY05604.1"/>
    <property type="molecule type" value="Genomic_DNA"/>
</dbReference>
<gene>
    <name evidence="1" type="ORF">T01_16300</name>
</gene>